<feature type="region of interest" description="Disordered" evidence="3">
    <location>
        <begin position="64"/>
        <end position="86"/>
    </location>
</feature>
<feature type="active site" evidence="2">
    <location>
        <position position="390"/>
    </location>
</feature>
<keyword evidence="7" id="KW-0645">Protease</keyword>
<dbReference type="InterPro" id="IPR021109">
    <property type="entry name" value="Peptidase_aspartic_dom_sf"/>
</dbReference>
<keyword evidence="4" id="KW-0812">Transmembrane</keyword>
<evidence type="ECO:0000256" key="3">
    <source>
        <dbReference type="SAM" id="MobiDB-lite"/>
    </source>
</evidence>
<reference evidence="7" key="2">
    <citation type="submission" date="2025-08" db="UniProtKB">
        <authorList>
            <consortium name="RefSeq"/>
        </authorList>
    </citation>
    <scope>IDENTIFICATION</scope>
    <source>
        <tissue evidence="7">Leaf</tissue>
    </source>
</reference>
<protein>
    <submittedName>
        <fullName evidence="7">Protein ASPARTIC PROTEASE IN GUARD CELL 1</fullName>
    </submittedName>
</protein>
<dbReference type="GeneID" id="110783811"/>
<dbReference type="GO" id="GO:0006508">
    <property type="term" value="P:proteolysis"/>
    <property type="evidence" value="ECO:0007669"/>
    <property type="project" value="UniProtKB-KW"/>
</dbReference>
<name>A0A9R0JRG3_SPIOL</name>
<dbReference type="SUPFAM" id="SSF50630">
    <property type="entry name" value="Acid proteases"/>
    <property type="match status" value="1"/>
</dbReference>
<dbReference type="InterPro" id="IPR001461">
    <property type="entry name" value="Aspartic_peptidase_A1"/>
</dbReference>
<accession>A0A9R0JRG3</accession>
<evidence type="ECO:0000256" key="2">
    <source>
        <dbReference type="PIRSR" id="PIRSR601461-1"/>
    </source>
</evidence>
<feature type="compositionally biased region" description="Basic residues" evidence="3">
    <location>
        <begin position="70"/>
        <end position="80"/>
    </location>
</feature>
<dbReference type="InterPro" id="IPR033121">
    <property type="entry name" value="PEPTIDASE_A1"/>
</dbReference>
<feature type="domain" description="Peptidase A1" evidence="5">
    <location>
        <begin position="173"/>
        <end position="506"/>
    </location>
</feature>
<keyword evidence="4" id="KW-0472">Membrane</keyword>
<dbReference type="AlphaFoldDB" id="A0A9R0JRG3"/>
<dbReference type="RefSeq" id="XP_021843893.2">
    <property type="nucleotide sequence ID" value="XM_021988201.2"/>
</dbReference>
<gene>
    <name evidence="7" type="primary">LOC110783811</name>
</gene>
<proteinExistence type="inferred from homology"/>
<dbReference type="KEGG" id="soe:110783811"/>
<evidence type="ECO:0000313" key="7">
    <source>
        <dbReference type="RefSeq" id="XP_021843893.2"/>
    </source>
</evidence>
<dbReference type="PROSITE" id="PS00141">
    <property type="entry name" value="ASP_PROTEASE"/>
    <property type="match status" value="2"/>
</dbReference>
<dbReference type="InterPro" id="IPR032861">
    <property type="entry name" value="TAXi_N"/>
</dbReference>
<comment type="similarity">
    <text evidence="1">Belongs to the peptidase A1 family.</text>
</comment>
<dbReference type="Gene3D" id="2.40.70.10">
    <property type="entry name" value="Acid Proteases"/>
    <property type="match status" value="2"/>
</dbReference>
<dbReference type="Proteomes" id="UP000813463">
    <property type="component" value="Chromosome 5"/>
</dbReference>
<dbReference type="PANTHER" id="PTHR13683">
    <property type="entry name" value="ASPARTYL PROTEASES"/>
    <property type="match status" value="1"/>
</dbReference>
<evidence type="ECO:0000259" key="5">
    <source>
        <dbReference type="PROSITE" id="PS51767"/>
    </source>
</evidence>
<dbReference type="Pfam" id="PF14543">
    <property type="entry name" value="TAXi_N"/>
    <property type="match status" value="1"/>
</dbReference>
<sequence>MAENTKFSRILHLLHYTIFTLSLFLFFIFPSLSISISSSTPFTYNSLDISSSIQSTLSLFSADNHQLPPQHHHHHHKHSNHVSVSGSGSLSVEVHPRISLHAAHHYTNYKAMTESRLARDSARVKSLISKAELKLRGISRADLMPKVNDDTILTAEDLEAPVSSGTSQGSGEYFSRVGVGSPSKEYYMVIDTGSDVSWLQCQPCSDCYQQTDPLYTPSSSATYSPLTCSARECSTLEVSACRNSACLYQVSYGDGSYTVGEFVTETVSFGSSGSVPKVAIGCGHDNEGLFVGAAGLLGLGGGPLSLPSQIKASSFSYCLVDRDSPKSSSLEFNSVQPAAGYVTAPLLKNNKLNTFYYVGLAGFSVGGQQISIPPTLFEMDESGSGGVIVDSGTAVTRLPTQAYNSLRNAFTRLTPHLKSTTGVALFDTCYDFSSMSSVKVPTVAFHFAGGQSLDLPAKNYLIPVDSSGTYCFAFAETTSSMSIIGNVQQQGIRVHYDLARSQLAFSPNNC</sequence>
<feature type="active site" evidence="2">
    <location>
        <position position="191"/>
    </location>
</feature>
<keyword evidence="4" id="KW-1133">Transmembrane helix</keyword>
<evidence type="ECO:0000313" key="6">
    <source>
        <dbReference type="Proteomes" id="UP000813463"/>
    </source>
</evidence>
<dbReference type="PANTHER" id="PTHR13683:SF274">
    <property type="entry name" value="PROTEIN ASPARTIC PROTEASE IN GUARD CELL 1"/>
    <property type="match status" value="1"/>
</dbReference>
<dbReference type="InterPro" id="IPR032799">
    <property type="entry name" value="TAXi_C"/>
</dbReference>
<evidence type="ECO:0000256" key="1">
    <source>
        <dbReference type="ARBA" id="ARBA00007447"/>
    </source>
</evidence>
<keyword evidence="7" id="KW-0378">Hydrolase</keyword>
<reference evidence="6" key="1">
    <citation type="journal article" date="2021" name="Nat. Commun.">
        <title>Genomic analyses provide insights into spinach domestication and the genetic basis of agronomic traits.</title>
        <authorList>
            <person name="Cai X."/>
            <person name="Sun X."/>
            <person name="Xu C."/>
            <person name="Sun H."/>
            <person name="Wang X."/>
            <person name="Ge C."/>
            <person name="Zhang Z."/>
            <person name="Wang Q."/>
            <person name="Fei Z."/>
            <person name="Jiao C."/>
            <person name="Wang Q."/>
        </authorList>
    </citation>
    <scope>NUCLEOTIDE SEQUENCE [LARGE SCALE GENOMIC DNA]</scope>
    <source>
        <strain evidence="6">cv. Varoflay</strain>
    </source>
</reference>
<dbReference type="GO" id="GO:0004190">
    <property type="term" value="F:aspartic-type endopeptidase activity"/>
    <property type="evidence" value="ECO:0007669"/>
    <property type="project" value="InterPro"/>
</dbReference>
<dbReference type="PROSITE" id="PS51767">
    <property type="entry name" value="PEPTIDASE_A1"/>
    <property type="match status" value="1"/>
</dbReference>
<dbReference type="InterPro" id="IPR001969">
    <property type="entry name" value="Aspartic_peptidase_AS"/>
</dbReference>
<feature type="transmembrane region" description="Helical" evidence="4">
    <location>
        <begin position="12"/>
        <end position="32"/>
    </location>
</feature>
<evidence type="ECO:0000256" key="4">
    <source>
        <dbReference type="SAM" id="Phobius"/>
    </source>
</evidence>
<organism evidence="6 7">
    <name type="scientific">Spinacia oleracea</name>
    <name type="common">Spinach</name>
    <dbReference type="NCBI Taxonomy" id="3562"/>
    <lineage>
        <taxon>Eukaryota</taxon>
        <taxon>Viridiplantae</taxon>
        <taxon>Streptophyta</taxon>
        <taxon>Embryophyta</taxon>
        <taxon>Tracheophyta</taxon>
        <taxon>Spermatophyta</taxon>
        <taxon>Magnoliopsida</taxon>
        <taxon>eudicotyledons</taxon>
        <taxon>Gunneridae</taxon>
        <taxon>Pentapetalae</taxon>
        <taxon>Caryophyllales</taxon>
        <taxon>Chenopodiaceae</taxon>
        <taxon>Chenopodioideae</taxon>
        <taxon>Anserineae</taxon>
        <taxon>Spinacia</taxon>
    </lineage>
</organism>
<dbReference type="Pfam" id="PF14541">
    <property type="entry name" value="TAXi_C"/>
    <property type="match status" value="1"/>
</dbReference>
<keyword evidence="6" id="KW-1185">Reference proteome</keyword>